<evidence type="ECO:0000256" key="7">
    <source>
        <dbReference type="PROSITE-ProRule" id="PRU00108"/>
    </source>
</evidence>
<dbReference type="InterPro" id="IPR009057">
    <property type="entry name" value="Homeodomain-like_sf"/>
</dbReference>
<comment type="subcellular location">
    <subcellularLocation>
        <location evidence="1 7 8">Nucleus</location>
    </subcellularLocation>
</comment>
<keyword evidence="4 7" id="KW-0238">DNA-binding</keyword>
<feature type="compositionally biased region" description="Low complexity" evidence="9">
    <location>
        <begin position="526"/>
        <end position="555"/>
    </location>
</feature>
<reference evidence="12" key="1">
    <citation type="submission" date="2025-08" db="UniProtKB">
        <authorList>
            <consortium name="RefSeq"/>
        </authorList>
    </citation>
    <scope>IDENTIFICATION</scope>
</reference>
<feature type="region of interest" description="Disordered" evidence="9">
    <location>
        <begin position="162"/>
        <end position="199"/>
    </location>
</feature>
<dbReference type="PRINTS" id="PR00031">
    <property type="entry name" value="HTHREPRESSR"/>
</dbReference>
<feature type="compositionally biased region" description="Polar residues" evidence="9">
    <location>
        <begin position="755"/>
        <end position="767"/>
    </location>
</feature>
<feature type="compositionally biased region" description="Basic and acidic residues" evidence="9">
    <location>
        <begin position="338"/>
        <end position="365"/>
    </location>
</feature>
<dbReference type="PRINTS" id="PR00026">
    <property type="entry name" value="ENGRAILED"/>
</dbReference>
<keyword evidence="3" id="KW-0217">Developmental protein</keyword>
<feature type="compositionally biased region" description="Polar residues" evidence="9">
    <location>
        <begin position="490"/>
        <end position="512"/>
    </location>
</feature>
<feature type="domain" description="Homeobox" evidence="10">
    <location>
        <begin position="888"/>
        <end position="948"/>
    </location>
</feature>
<evidence type="ECO:0000256" key="2">
    <source>
        <dbReference type="ARBA" id="ARBA00010896"/>
    </source>
</evidence>
<feature type="compositionally biased region" description="Basic residues" evidence="9">
    <location>
        <begin position="713"/>
        <end position="725"/>
    </location>
</feature>
<dbReference type="PROSITE" id="PS00027">
    <property type="entry name" value="HOMEOBOX_1"/>
    <property type="match status" value="1"/>
</dbReference>
<evidence type="ECO:0000313" key="11">
    <source>
        <dbReference type="Proteomes" id="UP000694888"/>
    </source>
</evidence>
<dbReference type="InterPro" id="IPR000047">
    <property type="entry name" value="HTH_motif"/>
</dbReference>
<feature type="compositionally biased region" description="Basic and acidic residues" evidence="9">
    <location>
        <begin position="315"/>
        <end position="328"/>
    </location>
</feature>
<dbReference type="GeneID" id="101849299"/>
<feature type="compositionally biased region" description="Basic and acidic residues" evidence="9">
    <location>
        <begin position="429"/>
        <end position="458"/>
    </location>
</feature>
<dbReference type="PANTHER" id="PTHR24341">
    <property type="entry name" value="HOMEOBOX PROTEIN ENGRAILED"/>
    <property type="match status" value="1"/>
</dbReference>
<comment type="similarity">
    <text evidence="2">Belongs to the engrailed homeobox family.</text>
</comment>
<dbReference type="InterPro" id="IPR001356">
    <property type="entry name" value="HD"/>
</dbReference>
<evidence type="ECO:0000256" key="4">
    <source>
        <dbReference type="ARBA" id="ARBA00023125"/>
    </source>
</evidence>
<dbReference type="SUPFAM" id="SSF46689">
    <property type="entry name" value="Homeodomain-like"/>
    <property type="match status" value="1"/>
</dbReference>
<protein>
    <submittedName>
        <fullName evidence="12">Homeobox protein engrailed</fullName>
    </submittedName>
</protein>
<keyword evidence="5 7" id="KW-0371">Homeobox</keyword>
<feature type="region of interest" description="Disordered" evidence="9">
    <location>
        <begin position="710"/>
        <end position="855"/>
    </location>
</feature>
<evidence type="ECO:0000256" key="8">
    <source>
        <dbReference type="RuleBase" id="RU000682"/>
    </source>
</evidence>
<keyword evidence="6 7" id="KW-0539">Nucleus</keyword>
<dbReference type="InterPro" id="IPR000747">
    <property type="entry name" value="HD_engrailed"/>
</dbReference>
<feature type="region of interest" description="Disordered" evidence="9">
    <location>
        <begin position="429"/>
        <end position="558"/>
    </location>
</feature>
<sequence length="977" mass="106636">METLCMSSPLEAFVSRAADRATSCVSYGKRTHTQDDVLEADVSPFKKACVDGGFGSIPLTSPSSISSLSSSSSSISSSSSDFAAGDVKVKREAAEIPSRDELFAGGRLVTCDVDNSLMTNRDVALREARLGLHSHTADDIERASFPRDLIVSESGKSADFLTDRCVGSPGREGTAKGGNQSPTSDVTECPAAWSPTRGSRSEHCCQGLSVTHVSRKAVSDGVVRCEAPSSIEALPDDRETRPCLLGHRKGESPIRLAREWESPLRLTREGESPLSGLRERKSPILARSVSSQNNNNASPGPVVGEDLVSSGVLRGQEKTPNGEREQERLSVQSEDGNECDRKEGSVLKEEESDLKGEESAVEEIKSPGSCYVDIEADTPPSSPLNLSTANGDGACACRPGDVSSDNLSNHASNHALCTLSHGKYEFKEATDESKTSDNVENCDSKRNSPRKNIPERKTNFSIDAILRPDFGVAQSCHSDSDTPPDDREGSTSPAHTQISTNHNLVRSSNSAFTAVDLRTTRARAGSSSPPSSSPLSSSSPSPPLSSHSPHSPISSYDTIPSKLDRTAVLGQENFLFPSSMYPNTDIEKLVVRQFPFVNLHPTTDSLNHFPFIYTNPTLALRQHNIFPRKDFLKHLYHSQAPPPPPQPPATTAAAAAAAAAAKLAATEHIVPRLDSVLTPNRVHHHLHQHTQNSPHPIVQLSKVAKEQISPHPVNHHHHNNNHHLQHPPPHPLHMTQNTTRKDTTNKSPHPHSGNEKVTNPNQQTKPILSSGKIHSVNNNITVTRENKTEHQSDPKLIKDAKVDGTPKKNPPKTPGVQSRPDSQAVPVLKQEKTTPASPRDQDGKSSSDDATSEKKGENALWPAWVFCTRYSDRPSSGPRSRKPKRRAQEEKRPRTAFTSDQLQRLKREFDDCRYLTESRRKSLAVELGLSESQIKIWFQNKRAKIKKSTGVRNQLAQQLMEQGLYNHTTVKVDEDSS</sequence>
<evidence type="ECO:0000256" key="5">
    <source>
        <dbReference type="ARBA" id="ARBA00023155"/>
    </source>
</evidence>
<dbReference type="InterPro" id="IPR050720">
    <property type="entry name" value="Engrailed_Homeobox_TFs"/>
</dbReference>
<feature type="compositionally biased region" description="Polar residues" evidence="9">
    <location>
        <begin position="177"/>
        <end position="186"/>
    </location>
</feature>
<name>A0ABM1A2U1_APLCA</name>
<proteinExistence type="inferred from homology"/>
<dbReference type="RefSeq" id="XP_012939697.1">
    <property type="nucleotide sequence ID" value="XM_013084243.1"/>
</dbReference>
<accession>A0ABM1A2U1</accession>
<feature type="region of interest" description="Disordered" evidence="9">
    <location>
        <begin position="871"/>
        <end position="898"/>
    </location>
</feature>
<feature type="region of interest" description="Disordered" evidence="9">
    <location>
        <begin position="314"/>
        <end position="410"/>
    </location>
</feature>
<keyword evidence="11" id="KW-1185">Reference proteome</keyword>
<dbReference type="GO" id="GO:0003677">
    <property type="term" value="F:DNA binding"/>
    <property type="evidence" value="ECO:0007669"/>
    <property type="project" value="UniProtKB-KW"/>
</dbReference>
<evidence type="ECO:0000256" key="3">
    <source>
        <dbReference type="ARBA" id="ARBA00022473"/>
    </source>
</evidence>
<evidence type="ECO:0000256" key="9">
    <source>
        <dbReference type="SAM" id="MobiDB-lite"/>
    </source>
</evidence>
<feature type="compositionally biased region" description="Basic and acidic residues" evidence="9">
    <location>
        <begin position="478"/>
        <end position="489"/>
    </location>
</feature>
<dbReference type="PANTHER" id="PTHR24341:SF6">
    <property type="entry name" value="HOMEOBOX PROTEIN INVECTED"/>
    <property type="match status" value="1"/>
</dbReference>
<evidence type="ECO:0000259" key="10">
    <source>
        <dbReference type="PROSITE" id="PS50071"/>
    </source>
</evidence>
<dbReference type="PROSITE" id="PS50071">
    <property type="entry name" value="HOMEOBOX_2"/>
    <property type="match status" value="1"/>
</dbReference>
<dbReference type="Pfam" id="PF10525">
    <property type="entry name" value="Engrail_1_C_sig"/>
    <property type="match status" value="1"/>
</dbReference>
<evidence type="ECO:0000256" key="6">
    <source>
        <dbReference type="ARBA" id="ARBA00023242"/>
    </source>
</evidence>
<dbReference type="SMART" id="SM00389">
    <property type="entry name" value="HOX"/>
    <property type="match status" value="1"/>
</dbReference>
<feature type="DNA-binding region" description="Homeobox" evidence="7">
    <location>
        <begin position="890"/>
        <end position="949"/>
    </location>
</feature>
<evidence type="ECO:0000256" key="1">
    <source>
        <dbReference type="ARBA" id="ARBA00004123"/>
    </source>
</evidence>
<dbReference type="Gene3D" id="1.10.10.60">
    <property type="entry name" value="Homeodomain-like"/>
    <property type="match status" value="1"/>
</dbReference>
<dbReference type="InterPro" id="IPR017970">
    <property type="entry name" value="Homeobox_CS"/>
</dbReference>
<evidence type="ECO:0000313" key="12">
    <source>
        <dbReference type="RefSeq" id="XP_012939697.1"/>
    </source>
</evidence>
<dbReference type="Pfam" id="PF00046">
    <property type="entry name" value="Homeodomain"/>
    <property type="match status" value="1"/>
</dbReference>
<feature type="compositionally biased region" description="Basic and acidic residues" evidence="9">
    <location>
        <begin position="784"/>
        <end position="806"/>
    </location>
</feature>
<dbReference type="InterPro" id="IPR019549">
    <property type="entry name" value="Homeobox-engrailed_C-terminal"/>
</dbReference>
<gene>
    <name evidence="12" type="primary">LOC101849299</name>
</gene>
<organism evidence="11 12">
    <name type="scientific">Aplysia californica</name>
    <name type="common">California sea hare</name>
    <dbReference type="NCBI Taxonomy" id="6500"/>
    <lineage>
        <taxon>Eukaryota</taxon>
        <taxon>Metazoa</taxon>
        <taxon>Spiralia</taxon>
        <taxon>Lophotrochozoa</taxon>
        <taxon>Mollusca</taxon>
        <taxon>Gastropoda</taxon>
        <taxon>Heterobranchia</taxon>
        <taxon>Euthyneura</taxon>
        <taxon>Tectipleura</taxon>
        <taxon>Aplysiida</taxon>
        <taxon>Aplysioidea</taxon>
        <taxon>Aplysiidae</taxon>
        <taxon>Aplysia</taxon>
    </lineage>
</organism>
<dbReference type="Proteomes" id="UP000694888">
    <property type="component" value="Unplaced"/>
</dbReference>
<feature type="compositionally biased region" description="Basic and acidic residues" evidence="9">
    <location>
        <begin position="839"/>
        <end position="855"/>
    </location>
</feature>
<dbReference type="CDD" id="cd00086">
    <property type="entry name" value="homeodomain"/>
    <property type="match status" value="1"/>
</dbReference>